<keyword evidence="4" id="KW-1185">Reference proteome</keyword>
<dbReference type="EMBL" id="JNBR01000103">
    <property type="protein sequence ID" value="OQR97502.1"/>
    <property type="molecule type" value="Genomic_DNA"/>
</dbReference>
<name>A0A1V9ZHN1_ACHHY</name>
<evidence type="ECO:0000256" key="1">
    <source>
        <dbReference type="SAM" id="MobiDB-lite"/>
    </source>
</evidence>
<dbReference type="OrthoDB" id="72335at2759"/>
<sequence length="411" mass="45046">MYPVLSPTEKTPVLTQPSAPAIASPAPPVAVPMYGGYQAAPVYYAPPPPTDDTSGENTFWYALTSPLRLQTFKLIFFHGINVVFAIVAFTLVMTVGSLGLGLIPLCCLGLLVLQFLLHLVRVFAECDVYLYNCIAPRADQITVNFSVPRRGLYHVTGYRLSPSLSTVSAESVLAVFYFAIVKLPLTLMFSLTPLLILTVACACVAFPAYWKDEYATDMTYTHHHRLYTVHAQVLGVPMDEKHKTDVALAGVVLVYFAVLCLHGFGAVLRGTTKFFTCEYFSTTGVVHHQRTESVPHPTYFYAPSAPMYAPAVQTELPTVASVPRRRGTFERYLTKLGNMVMLVLLSLLSMSFSIGVLIVVLVGVSCGIGFLPLACLGLIVLNCLMACVRPLATLDEALFRQRQQLYAAIVN</sequence>
<reference evidence="3 4" key="1">
    <citation type="journal article" date="2014" name="Genome Biol. Evol.">
        <title>The secreted proteins of Achlya hypogyna and Thraustotheca clavata identify the ancestral oomycete secretome and reveal gene acquisitions by horizontal gene transfer.</title>
        <authorList>
            <person name="Misner I."/>
            <person name="Blouin N."/>
            <person name="Leonard G."/>
            <person name="Richards T.A."/>
            <person name="Lane C.E."/>
        </authorList>
    </citation>
    <scope>NUCLEOTIDE SEQUENCE [LARGE SCALE GENOMIC DNA]</scope>
    <source>
        <strain evidence="3 4">ATCC 48635</strain>
    </source>
</reference>
<evidence type="ECO:0000256" key="2">
    <source>
        <dbReference type="SAM" id="Phobius"/>
    </source>
</evidence>
<accession>A0A1V9ZHN1</accession>
<dbReference type="Proteomes" id="UP000243579">
    <property type="component" value="Unassembled WGS sequence"/>
</dbReference>
<keyword evidence="2" id="KW-1133">Transmembrane helix</keyword>
<protein>
    <recommendedName>
        <fullName evidence="5">Sensor domain-containing protein</fullName>
    </recommendedName>
</protein>
<evidence type="ECO:0000313" key="3">
    <source>
        <dbReference type="EMBL" id="OQR97502.1"/>
    </source>
</evidence>
<keyword evidence="2" id="KW-0812">Transmembrane</keyword>
<feature type="transmembrane region" description="Helical" evidence="2">
    <location>
        <begin position="246"/>
        <end position="268"/>
    </location>
</feature>
<organism evidence="3 4">
    <name type="scientific">Achlya hypogyna</name>
    <name type="common">Oomycete</name>
    <name type="synonym">Protoachlya hypogyna</name>
    <dbReference type="NCBI Taxonomy" id="1202772"/>
    <lineage>
        <taxon>Eukaryota</taxon>
        <taxon>Sar</taxon>
        <taxon>Stramenopiles</taxon>
        <taxon>Oomycota</taxon>
        <taxon>Saprolegniomycetes</taxon>
        <taxon>Saprolegniales</taxon>
        <taxon>Achlyaceae</taxon>
        <taxon>Achlya</taxon>
    </lineage>
</organism>
<comment type="caution">
    <text evidence="3">The sequence shown here is derived from an EMBL/GenBank/DDBJ whole genome shotgun (WGS) entry which is preliminary data.</text>
</comment>
<evidence type="ECO:0008006" key="5">
    <source>
        <dbReference type="Google" id="ProtNLM"/>
    </source>
</evidence>
<feature type="region of interest" description="Disordered" evidence="1">
    <location>
        <begin position="1"/>
        <end position="20"/>
    </location>
</feature>
<proteinExistence type="predicted"/>
<feature type="transmembrane region" description="Helical" evidence="2">
    <location>
        <begin position="370"/>
        <end position="392"/>
    </location>
</feature>
<dbReference type="AlphaFoldDB" id="A0A1V9ZHN1"/>
<feature type="transmembrane region" description="Helical" evidence="2">
    <location>
        <begin position="75"/>
        <end position="95"/>
    </location>
</feature>
<feature type="transmembrane region" description="Helical" evidence="2">
    <location>
        <begin position="339"/>
        <end position="364"/>
    </location>
</feature>
<feature type="transmembrane region" description="Helical" evidence="2">
    <location>
        <begin position="187"/>
        <end position="210"/>
    </location>
</feature>
<keyword evidence="2" id="KW-0472">Membrane</keyword>
<gene>
    <name evidence="3" type="ORF">ACHHYP_10899</name>
</gene>
<evidence type="ECO:0000313" key="4">
    <source>
        <dbReference type="Proteomes" id="UP000243579"/>
    </source>
</evidence>
<feature type="transmembrane region" description="Helical" evidence="2">
    <location>
        <begin position="102"/>
        <end position="120"/>
    </location>
</feature>